<reference evidence="1 2" key="1">
    <citation type="journal article" date="2011" name="PLoS Genet.">
        <title>Comparative genomic analysis of human fungal pathogens causing paracoccidioidomycosis.</title>
        <authorList>
            <person name="Desjardins C.A."/>
            <person name="Champion M.D."/>
            <person name="Holder J.W."/>
            <person name="Muszewska A."/>
            <person name="Goldberg J."/>
            <person name="Bailao A.M."/>
            <person name="Brigido M.M."/>
            <person name="Ferreira M.E."/>
            <person name="Garcia A.M."/>
            <person name="Grynberg M."/>
            <person name="Gujja S."/>
            <person name="Heiman D.I."/>
            <person name="Henn M.R."/>
            <person name="Kodira C.D."/>
            <person name="Leon-Narvaez H."/>
            <person name="Longo L.V."/>
            <person name="Ma L.J."/>
            <person name="Malavazi I."/>
            <person name="Matsuo A.L."/>
            <person name="Morais F.V."/>
            <person name="Pereira M."/>
            <person name="Rodriguez-Brito S."/>
            <person name="Sakthikumar S."/>
            <person name="Salem-Izacc S.M."/>
            <person name="Sykes S.M."/>
            <person name="Teixeira M.M."/>
            <person name="Vallejo M.C."/>
            <person name="Walter M.E."/>
            <person name="Yandava C."/>
            <person name="Young S."/>
            <person name="Zeng Q."/>
            <person name="Zucker J."/>
            <person name="Felipe M.S."/>
            <person name="Goldman G.H."/>
            <person name="Haas B.J."/>
            <person name="McEwen J.G."/>
            <person name="Nino-Vega G."/>
            <person name="Puccia R."/>
            <person name="San-Blas G."/>
            <person name="Soares C.M."/>
            <person name="Birren B.W."/>
            <person name="Cuomo C.A."/>
        </authorList>
    </citation>
    <scope>NUCLEOTIDE SEQUENCE [LARGE SCALE GENOMIC DNA]</scope>
    <source>
        <strain evidence="2">ATCC MYA-826 / Pb01</strain>
    </source>
</reference>
<dbReference type="AlphaFoldDB" id="C1H3G3"/>
<dbReference type="GeneID" id="9095906"/>
<dbReference type="OrthoDB" id="10329715at2759"/>
<gene>
    <name evidence="1" type="ORF">PAAG_05306</name>
</gene>
<organism evidence="1 2">
    <name type="scientific">Paracoccidioides lutzii (strain ATCC MYA-826 / Pb01)</name>
    <name type="common">Paracoccidioides brasiliensis</name>
    <dbReference type="NCBI Taxonomy" id="502779"/>
    <lineage>
        <taxon>Eukaryota</taxon>
        <taxon>Fungi</taxon>
        <taxon>Dikarya</taxon>
        <taxon>Ascomycota</taxon>
        <taxon>Pezizomycotina</taxon>
        <taxon>Eurotiomycetes</taxon>
        <taxon>Eurotiomycetidae</taxon>
        <taxon>Onygenales</taxon>
        <taxon>Ajellomycetaceae</taxon>
        <taxon>Paracoccidioides</taxon>
    </lineage>
</organism>
<keyword evidence="2" id="KW-1185">Reference proteome</keyword>
<sequence length="142" mass="14890">MSPSAYPGLAVASWMDQAGLVGTVVGAATSLLKGRHVSHAGFVWRLDTTYSHTSWAMACLVLGRFAPACEVRSSGQADSFPPDSCAAKISPPCRSEVAQNLHPPSLRRPLTSGGHYALTGLTGFTASPPFAPAWCIMQRCSG</sequence>
<evidence type="ECO:0000313" key="2">
    <source>
        <dbReference type="Proteomes" id="UP000002059"/>
    </source>
</evidence>
<evidence type="ECO:0000313" key="1">
    <source>
        <dbReference type="EMBL" id="EEH34257.1"/>
    </source>
</evidence>
<dbReference type="RefSeq" id="XP_002792577.1">
    <property type="nucleotide sequence ID" value="XM_002792531.1"/>
</dbReference>
<dbReference type="EMBL" id="KN294005">
    <property type="protein sequence ID" value="EEH34257.1"/>
    <property type="molecule type" value="Genomic_DNA"/>
</dbReference>
<dbReference type="HOGENOM" id="CLU_1816375_0_0_1"/>
<dbReference type="KEGG" id="pbl:PAAG_05306"/>
<dbReference type="VEuPathDB" id="FungiDB:PAAG_05306"/>
<dbReference type="Proteomes" id="UP000002059">
    <property type="component" value="Partially assembled WGS sequence"/>
</dbReference>
<accession>C1H3G3</accession>
<name>C1H3G3_PARBA</name>
<proteinExistence type="predicted"/>
<protein>
    <submittedName>
        <fullName evidence="1">Uncharacterized protein</fullName>
    </submittedName>
</protein>